<accession>A0ABV5ZWL3</accession>
<dbReference type="RefSeq" id="WP_377851209.1">
    <property type="nucleotide sequence ID" value="NZ_JBHLZU010000007.1"/>
</dbReference>
<evidence type="ECO:0000313" key="3">
    <source>
        <dbReference type="Proteomes" id="UP001589693"/>
    </source>
</evidence>
<evidence type="ECO:0000313" key="2">
    <source>
        <dbReference type="EMBL" id="MFB9904049.1"/>
    </source>
</evidence>
<sequence length="113" mass="11702">MQDAAVWTILPLIAVATAAGTGAVVDRSGGGRAPRQVPPPRRDASPVVYANPITCGRDRCEHQVSDTAFHKGQASGNYTALCGHVVEPLPMAEPSGPPCRACLAASRRVTAVT</sequence>
<proteinExistence type="predicted"/>
<protein>
    <submittedName>
        <fullName evidence="2">Uncharacterized protein</fullName>
    </submittedName>
</protein>
<dbReference type="EMBL" id="JBHLZU010000007">
    <property type="protein sequence ID" value="MFB9904049.1"/>
    <property type="molecule type" value="Genomic_DNA"/>
</dbReference>
<comment type="caution">
    <text evidence="2">The sequence shown here is derived from an EMBL/GenBank/DDBJ whole genome shotgun (WGS) entry which is preliminary data.</text>
</comment>
<evidence type="ECO:0000256" key="1">
    <source>
        <dbReference type="SAM" id="MobiDB-lite"/>
    </source>
</evidence>
<name>A0ABV5ZWL3_9PSEU</name>
<keyword evidence="3" id="KW-1185">Reference proteome</keyword>
<reference evidence="2 3" key="1">
    <citation type="submission" date="2024-09" db="EMBL/GenBank/DDBJ databases">
        <authorList>
            <person name="Sun Q."/>
            <person name="Mori K."/>
        </authorList>
    </citation>
    <scope>NUCLEOTIDE SEQUENCE [LARGE SCALE GENOMIC DNA]</scope>
    <source>
        <strain evidence="2 3">TBRC 7907</strain>
    </source>
</reference>
<organism evidence="2 3">
    <name type="scientific">Allokutzneria oryzae</name>
    <dbReference type="NCBI Taxonomy" id="1378989"/>
    <lineage>
        <taxon>Bacteria</taxon>
        <taxon>Bacillati</taxon>
        <taxon>Actinomycetota</taxon>
        <taxon>Actinomycetes</taxon>
        <taxon>Pseudonocardiales</taxon>
        <taxon>Pseudonocardiaceae</taxon>
        <taxon>Allokutzneria</taxon>
    </lineage>
</organism>
<gene>
    <name evidence="2" type="ORF">ACFFQA_08865</name>
</gene>
<feature type="region of interest" description="Disordered" evidence="1">
    <location>
        <begin position="24"/>
        <end position="48"/>
    </location>
</feature>
<dbReference type="Proteomes" id="UP001589693">
    <property type="component" value="Unassembled WGS sequence"/>
</dbReference>